<evidence type="ECO:0000256" key="2">
    <source>
        <dbReference type="ARBA" id="ARBA00009344"/>
    </source>
</evidence>
<keyword evidence="14" id="KW-1185">Reference proteome</keyword>
<evidence type="ECO:0000256" key="5">
    <source>
        <dbReference type="ARBA" id="ARBA00022884"/>
    </source>
</evidence>
<dbReference type="Proteomes" id="UP000626109">
    <property type="component" value="Unassembled WGS sequence"/>
</dbReference>
<evidence type="ECO:0000313" key="14">
    <source>
        <dbReference type="Proteomes" id="UP000654075"/>
    </source>
</evidence>
<dbReference type="PANTHER" id="PTHR12581:SF0">
    <property type="entry name" value="KRR1 SMALL SUBUNIT PROCESSOME COMPONENT HOMOLOG"/>
    <property type="match status" value="1"/>
</dbReference>
<evidence type="ECO:0000259" key="10">
    <source>
        <dbReference type="Pfam" id="PF17903"/>
    </source>
</evidence>
<dbReference type="CDD" id="cd22393">
    <property type="entry name" value="KH-I_KRR1_rpt1"/>
    <property type="match status" value="1"/>
</dbReference>
<evidence type="ECO:0000256" key="4">
    <source>
        <dbReference type="ARBA" id="ARBA00022552"/>
    </source>
</evidence>
<dbReference type="EMBL" id="CAJNNV010025598">
    <property type="protein sequence ID" value="CAE8615300.1"/>
    <property type="molecule type" value="Genomic_DNA"/>
</dbReference>
<dbReference type="InterPro" id="IPR041174">
    <property type="entry name" value="KRR1-like_KH1"/>
</dbReference>
<reference evidence="11" key="1">
    <citation type="submission" date="2021-02" db="EMBL/GenBank/DDBJ databases">
        <authorList>
            <person name="Dougan E. K."/>
            <person name="Rhodes N."/>
            <person name="Thang M."/>
            <person name="Chan C."/>
        </authorList>
    </citation>
    <scope>NUCLEOTIDE SEQUENCE</scope>
</reference>
<dbReference type="OrthoDB" id="441223at2759"/>
<organism evidence="11 14">
    <name type="scientific">Polarella glacialis</name>
    <name type="common">Dinoflagellate</name>
    <dbReference type="NCBI Taxonomy" id="89957"/>
    <lineage>
        <taxon>Eukaryota</taxon>
        <taxon>Sar</taxon>
        <taxon>Alveolata</taxon>
        <taxon>Dinophyceae</taxon>
        <taxon>Suessiales</taxon>
        <taxon>Suessiaceae</taxon>
        <taxon>Polarella</taxon>
    </lineage>
</organism>
<evidence type="ECO:0000313" key="11">
    <source>
        <dbReference type="EMBL" id="CAE8615300.1"/>
    </source>
</evidence>
<accession>A0A813FST8</accession>
<dbReference type="GO" id="GO:0003723">
    <property type="term" value="F:RNA binding"/>
    <property type="evidence" value="ECO:0007669"/>
    <property type="project" value="UniProtKB-KW"/>
</dbReference>
<protein>
    <recommendedName>
        <fullName evidence="8">KRR-R motif-containing protein 1</fullName>
    </recommendedName>
</protein>
<keyword evidence="5" id="KW-0694">RNA-binding</keyword>
<proteinExistence type="inferred from homology"/>
<sequence>VMVAKKKTKSKKEDGAAEATEAAEPSGEKKEGEAEVSKKNKYRKDKPWDHEGIDHWKPVTISVEDRPKGGLLLEESSFATLFPQYREQYLKTVWPDVKKILGEHDLIGELNLVEGSMSVKTTRKTWDPYIIIK</sequence>
<feature type="domain" description="KRR1 small subunit processome component first KH" evidence="10">
    <location>
        <begin position="76"/>
        <end position="133"/>
    </location>
</feature>
<dbReference type="InterPro" id="IPR024166">
    <property type="entry name" value="rRNA_assembly_KRR1"/>
</dbReference>
<feature type="region of interest" description="Disordered" evidence="9">
    <location>
        <begin position="1"/>
        <end position="47"/>
    </location>
</feature>
<name>A0A813FST8_POLGL</name>
<feature type="non-terminal residue" evidence="11">
    <location>
        <position position="133"/>
    </location>
</feature>
<dbReference type="GO" id="GO:0032040">
    <property type="term" value="C:small-subunit processome"/>
    <property type="evidence" value="ECO:0007669"/>
    <property type="project" value="TreeGrafter"/>
</dbReference>
<keyword evidence="4" id="KW-0698">rRNA processing</keyword>
<evidence type="ECO:0000256" key="3">
    <source>
        <dbReference type="ARBA" id="ARBA00022517"/>
    </source>
</evidence>
<keyword evidence="3" id="KW-0690">Ribosome biogenesis</keyword>
<comment type="subcellular location">
    <subcellularLocation>
        <location evidence="1">Nucleus</location>
        <location evidence="1">Nucleolus</location>
    </subcellularLocation>
</comment>
<dbReference type="Gene3D" id="3.30.1370.10">
    <property type="entry name" value="K Homology domain, type 1"/>
    <property type="match status" value="1"/>
</dbReference>
<dbReference type="InterPro" id="IPR048550">
    <property type="entry name" value="KRR1-like_KH1_euk"/>
</dbReference>
<evidence type="ECO:0000256" key="8">
    <source>
        <dbReference type="ARBA" id="ARBA00032993"/>
    </source>
</evidence>
<feature type="non-terminal residue" evidence="11">
    <location>
        <position position="1"/>
    </location>
</feature>
<comment type="caution">
    <text evidence="11">The sequence shown here is derived from an EMBL/GenBank/DDBJ whole genome shotgun (WGS) entry which is preliminary data.</text>
</comment>
<evidence type="ECO:0000313" key="12">
    <source>
        <dbReference type="EMBL" id="CAE8621569.1"/>
    </source>
</evidence>
<gene>
    <name evidence="11" type="ORF">PGLA1383_LOCUS33016</name>
    <name evidence="12" type="ORF">PGLA1383_LOCUS39086</name>
    <name evidence="13" type="ORF">PGLA2088_LOCUS30575</name>
</gene>
<dbReference type="EMBL" id="CAJNNW010028879">
    <property type="protein sequence ID" value="CAE8698112.1"/>
    <property type="molecule type" value="Genomic_DNA"/>
</dbReference>
<dbReference type="Pfam" id="PF17903">
    <property type="entry name" value="KH_KRR1_1st"/>
    <property type="match status" value="1"/>
</dbReference>
<dbReference type="InterPro" id="IPR036612">
    <property type="entry name" value="KH_dom_type_1_sf"/>
</dbReference>
<evidence type="ECO:0000256" key="9">
    <source>
        <dbReference type="SAM" id="MobiDB-lite"/>
    </source>
</evidence>
<dbReference type="FunFam" id="3.30.1370.10:FF:000014">
    <property type="entry name" value="KRR1 small subunit processome component"/>
    <property type="match status" value="1"/>
</dbReference>
<dbReference type="PANTHER" id="PTHR12581">
    <property type="entry name" value="HIV-1 REV BINDING PROTEIN 2, 3"/>
    <property type="match status" value="1"/>
</dbReference>
<dbReference type="EMBL" id="CAJNNV010027770">
    <property type="protein sequence ID" value="CAE8621569.1"/>
    <property type="molecule type" value="Genomic_DNA"/>
</dbReference>
<dbReference type="GO" id="GO:0006364">
    <property type="term" value="P:rRNA processing"/>
    <property type="evidence" value="ECO:0007669"/>
    <property type="project" value="UniProtKB-KW"/>
</dbReference>
<evidence type="ECO:0000256" key="7">
    <source>
        <dbReference type="ARBA" id="ARBA00023274"/>
    </source>
</evidence>
<evidence type="ECO:0000256" key="1">
    <source>
        <dbReference type="ARBA" id="ARBA00004604"/>
    </source>
</evidence>
<feature type="compositionally biased region" description="Basic residues" evidence="9">
    <location>
        <begin position="1"/>
        <end position="10"/>
    </location>
</feature>
<keyword evidence="6" id="KW-0539">Nucleus</keyword>
<evidence type="ECO:0000256" key="6">
    <source>
        <dbReference type="ARBA" id="ARBA00023242"/>
    </source>
</evidence>
<comment type="similarity">
    <text evidence="2">Belongs to the KRR1 family.</text>
</comment>
<dbReference type="AlphaFoldDB" id="A0A813FST8"/>
<feature type="compositionally biased region" description="Basic and acidic residues" evidence="9">
    <location>
        <begin position="26"/>
        <end position="38"/>
    </location>
</feature>
<dbReference type="OMA" id="QQTWDTI"/>
<keyword evidence="7" id="KW-0687">Ribonucleoprotein</keyword>
<evidence type="ECO:0000313" key="13">
    <source>
        <dbReference type="EMBL" id="CAE8698112.1"/>
    </source>
</evidence>
<dbReference type="Proteomes" id="UP000654075">
    <property type="component" value="Unassembled WGS sequence"/>
</dbReference>